<comment type="caution">
    <text evidence="1">The sequence shown here is derived from an EMBL/GenBank/DDBJ whole genome shotgun (WGS) entry which is preliminary data.</text>
</comment>
<gene>
    <name evidence="1" type="ORF">F8388_003736</name>
</gene>
<sequence length="177" mass="19297">MKKKNYLIGAQWLRSGREEETVAEGGVHGQASSGGKAVIAPKIMEIDRENPGVFGSGVIGFGTIFGKEDHLINAVHSTENIEAGGDDKHVNDTNMESQSQQDIVCILDNKKRRMEDSVEKDLRVVVGFEGAVSCDVQGKSGGVALLWRHESEAQLLGYGKNYIDVEIHGDNGQKLFR</sequence>
<evidence type="ECO:0000313" key="1">
    <source>
        <dbReference type="EMBL" id="KAF4366498.1"/>
    </source>
</evidence>
<dbReference type="EMBL" id="JAATIP010000150">
    <property type="protein sequence ID" value="KAF4366498.1"/>
    <property type="molecule type" value="Genomic_DNA"/>
</dbReference>
<dbReference type="Proteomes" id="UP000525078">
    <property type="component" value="Unassembled WGS sequence"/>
</dbReference>
<dbReference type="AlphaFoldDB" id="A0A7J6F7C2"/>
<organism evidence="1 2">
    <name type="scientific">Cannabis sativa</name>
    <name type="common">Hemp</name>
    <name type="synonym">Marijuana</name>
    <dbReference type="NCBI Taxonomy" id="3483"/>
    <lineage>
        <taxon>Eukaryota</taxon>
        <taxon>Viridiplantae</taxon>
        <taxon>Streptophyta</taxon>
        <taxon>Embryophyta</taxon>
        <taxon>Tracheophyta</taxon>
        <taxon>Spermatophyta</taxon>
        <taxon>Magnoliopsida</taxon>
        <taxon>eudicotyledons</taxon>
        <taxon>Gunneridae</taxon>
        <taxon>Pentapetalae</taxon>
        <taxon>rosids</taxon>
        <taxon>fabids</taxon>
        <taxon>Rosales</taxon>
        <taxon>Cannabaceae</taxon>
        <taxon>Cannabis</taxon>
    </lineage>
</organism>
<name>A0A7J6F7C2_CANSA</name>
<protein>
    <submittedName>
        <fullName evidence="1">Uncharacterized protein</fullName>
    </submittedName>
</protein>
<reference evidence="1 2" key="1">
    <citation type="journal article" date="2020" name="bioRxiv">
        <title>Sequence and annotation of 42 cannabis genomes reveals extensive copy number variation in cannabinoid synthesis and pathogen resistance genes.</title>
        <authorList>
            <person name="Mckernan K.J."/>
            <person name="Helbert Y."/>
            <person name="Kane L.T."/>
            <person name="Ebling H."/>
            <person name="Zhang L."/>
            <person name="Liu B."/>
            <person name="Eaton Z."/>
            <person name="Mclaughlin S."/>
            <person name="Kingan S."/>
            <person name="Baybayan P."/>
            <person name="Concepcion G."/>
            <person name="Jordan M."/>
            <person name="Riva A."/>
            <person name="Barbazuk W."/>
            <person name="Harkins T."/>
        </authorList>
    </citation>
    <scope>NUCLEOTIDE SEQUENCE [LARGE SCALE GENOMIC DNA]</scope>
    <source>
        <strain evidence="2">cv. Jamaican Lion 4</strain>
        <tissue evidence="1">Leaf</tissue>
    </source>
</reference>
<evidence type="ECO:0000313" key="2">
    <source>
        <dbReference type="Proteomes" id="UP000525078"/>
    </source>
</evidence>
<proteinExistence type="predicted"/>
<accession>A0A7J6F7C2</accession>